<organism evidence="1">
    <name type="scientific">freshwater metagenome</name>
    <dbReference type="NCBI Taxonomy" id="449393"/>
    <lineage>
        <taxon>unclassified sequences</taxon>
        <taxon>metagenomes</taxon>
        <taxon>ecological metagenomes</taxon>
    </lineage>
</organism>
<reference evidence="1" key="1">
    <citation type="submission" date="2020-05" db="EMBL/GenBank/DDBJ databases">
        <authorList>
            <person name="Chiriac C."/>
            <person name="Salcher M."/>
            <person name="Ghai R."/>
            <person name="Kavagutti S V."/>
        </authorList>
    </citation>
    <scope>NUCLEOTIDE SEQUENCE</scope>
</reference>
<dbReference type="InterPro" id="IPR015422">
    <property type="entry name" value="PyrdxlP-dep_Trfase_small"/>
</dbReference>
<dbReference type="SUPFAM" id="SSF53383">
    <property type="entry name" value="PLP-dependent transferases"/>
    <property type="match status" value="1"/>
</dbReference>
<proteinExistence type="predicted"/>
<dbReference type="CDD" id="cd00616">
    <property type="entry name" value="AHBA_syn"/>
    <property type="match status" value="1"/>
</dbReference>
<dbReference type="PIRSF" id="PIRSF000390">
    <property type="entry name" value="PLP_StrS"/>
    <property type="match status" value="1"/>
</dbReference>
<evidence type="ECO:0000313" key="1">
    <source>
        <dbReference type="EMBL" id="CAB4721243.1"/>
    </source>
</evidence>
<dbReference type="Gene3D" id="3.40.640.10">
    <property type="entry name" value="Type I PLP-dependent aspartate aminotransferase-like (Major domain)"/>
    <property type="match status" value="1"/>
</dbReference>
<accession>A0A6J6RGT4</accession>
<dbReference type="GO" id="GO:0030170">
    <property type="term" value="F:pyridoxal phosphate binding"/>
    <property type="evidence" value="ECO:0007669"/>
    <property type="project" value="TreeGrafter"/>
</dbReference>
<sequence length="381" mass="40681">MARIYLSPPELSGSELAALSGALDGGWIAPIGPDLDGFESDLALVAGRRYAVAVSSGTAALHLLLHACGVTDGSEVLVPSLTFVATANAVRYCGGHPVFIDSDDDTWCADEDLLLIELERRRQAGRLPAAVVTVDLYGQVARCESIAARCAELGVPLIEDAAEAIGATRGAPAGSFGIAGAFSFNGNKLITTSGGGAVVTDDEDLARRVRHLATQAREPVLHYEHTEVGFNYRMSNLLAAFGRAQLSTLEQRIARRRDINAWYRTLLSSTPGVRVMPDDPAGRPINWLTCIEVDPLVAGFSSDDVIAALATDDIEARPVWKPMHLQPLFAGHELVCRNPDNAVSTRLFERGVCLPSGRMGDDGRARIERALRSLIGQVTAS</sequence>
<dbReference type="Pfam" id="PF01041">
    <property type="entry name" value="DegT_DnrJ_EryC1"/>
    <property type="match status" value="1"/>
</dbReference>
<dbReference type="GO" id="GO:0000271">
    <property type="term" value="P:polysaccharide biosynthetic process"/>
    <property type="evidence" value="ECO:0007669"/>
    <property type="project" value="TreeGrafter"/>
</dbReference>
<dbReference type="Gene3D" id="3.90.1150.10">
    <property type="entry name" value="Aspartate Aminotransferase, domain 1"/>
    <property type="match status" value="1"/>
</dbReference>
<dbReference type="InterPro" id="IPR000653">
    <property type="entry name" value="DegT/StrS_aminotransferase"/>
</dbReference>
<gene>
    <name evidence="1" type="ORF">UFOPK2602_01750</name>
</gene>
<dbReference type="InterPro" id="IPR015421">
    <property type="entry name" value="PyrdxlP-dep_Trfase_major"/>
</dbReference>
<name>A0A6J6RGT4_9ZZZZ</name>
<dbReference type="PANTHER" id="PTHR30244:SF34">
    <property type="entry name" value="DTDP-4-AMINO-4,6-DIDEOXYGALACTOSE TRANSAMINASE"/>
    <property type="match status" value="1"/>
</dbReference>
<dbReference type="AlphaFoldDB" id="A0A6J6RGT4"/>
<protein>
    <submittedName>
        <fullName evidence="1">Unannotated protein</fullName>
    </submittedName>
</protein>
<dbReference type="GO" id="GO:0008483">
    <property type="term" value="F:transaminase activity"/>
    <property type="evidence" value="ECO:0007669"/>
    <property type="project" value="TreeGrafter"/>
</dbReference>
<dbReference type="InterPro" id="IPR015424">
    <property type="entry name" value="PyrdxlP-dep_Trfase"/>
</dbReference>
<dbReference type="EMBL" id="CAEZXX010000140">
    <property type="protein sequence ID" value="CAB4721243.1"/>
    <property type="molecule type" value="Genomic_DNA"/>
</dbReference>
<dbReference type="PANTHER" id="PTHR30244">
    <property type="entry name" value="TRANSAMINASE"/>
    <property type="match status" value="1"/>
</dbReference>